<accession>A0A9N9X102</accession>
<reference evidence="2" key="1">
    <citation type="submission" date="2022-01" db="EMBL/GenBank/DDBJ databases">
        <authorList>
            <person name="King R."/>
        </authorList>
    </citation>
    <scope>NUCLEOTIDE SEQUENCE</scope>
</reference>
<feature type="domain" description="F-box" evidence="1">
    <location>
        <begin position="376"/>
        <end position="411"/>
    </location>
</feature>
<name>A0A9N9X102_9DIPT</name>
<reference evidence="2" key="2">
    <citation type="submission" date="2022-10" db="EMBL/GenBank/DDBJ databases">
        <authorList>
            <consortium name="ENA_rothamsted_submissions"/>
            <consortium name="culmorum"/>
            <person name="King R."/>
        </authorList>
    </citation>
    <scope>NUCLEOTIDE SEQUENCE</scope>
</reference>
<dbReference type="Gene3D" id="3.80.10.10">
    <property type="entry name" value="Ribonuclease Inhibitor"/>
    <property type="match status" value="2"/>
</dbReference>
<sequence length="834" mass="97460">MENLNEDDFMPVIDKLDEFSTSNLILVSENARNILSNSPMRLRNFNLQIRKTNFRDFFDDQNFIVPIKNISISYDIAMDFEDVVRFVIRYQNTLETLELNHFKFNNFNECANILNKLKNLTSLKLNDCHMGSFNNQTLPAIRNLKSLSFNKCDDNIFKIFINQDSIEKITVQNNDWTWNGFPHDIFNEICKNSTNLSHMVLEGAGTGSYFDGDEFPYKISKLETTMITFHWYVGIRTQRIRFLESQKRFLKDLTIHELPFDFDGGRVLKYIIEEMNLDNFYYGDIPLIIKRVKQIIKEFTASEIQITSAFEMVKQFVCYKFKLKLSKTDIASDEIEKIINPQTDLFKDVKEFEVEDNSDCRGVFGVFLELSNAVMDKLCPELIIQIFKNTDEESKLKLALVSKRLFDIFKNYIASSINFKLMINSVNFWKLFNIKVFYEIPFKNISIILDKTIKLNEYLKFIKSFADSVEILEIGFFKFKNFLSCFEIFNSLKNLKSLTLNNCQIEKLNGEAVNPIKALKTISFNKCDDNIFKIFINQDSIEKITVQNNDWTWNGFPHDIFNQICKNSTNLSHMVLEGAGTGSYFDSDEFPYKISKLETTMITFHWYVGIRTQRIRFLESQKGFLKDLTIHELPFDFDGGRVLKYIIEEMKLDKFYYGKIPLILNGQKQEVKEFAASEIQITSAIEMFLQFPSITKFNLNLSSTDVASDEIERRINPTTTLHENIAEFEVNDKSTPRGTFGIFLGLYKNMRNVKKLKFNTQDRNINVILEECLPHMTRLEEIHLTSKASRVMERFRIIRQFVPGLKIISVASQFMEDARNCFDENVQICDASSP</sequence>
<dbReference type="AlphaFoldDB" id="A0A9N9X102"/>
<keyword evidence="3" id="KW-1185">Reference proteome</keyword>
<evidence type="ECO:0000313" key="3">
    <source>
        <dbReference type="Proteomes" id="UP001153620"/>
    </source>
</evidence>
<proteinExistence type="predicted"/>
<gene>
    <name evidence="2" type="ORF">CHIRRI_LOCUS14357</name>
</gene>
<protein>
    <recommendedName>
        <fullName evidence="1">F-box domain-containing protein</fullName>
    </recommendedName>
</protein>
<dbReference type="Proteomes" id="UP001153620">
    <property type="component" value="Chromosome 4"/>
</dbReference>
<dbReference type="SUPFAM" id="SSF52047">
    <property type="entry name" value="RNI-like"/>
    <property type="match status" value="1"/>
</dbReference>
<dbReference type="InterPro" id="IPR001810">
    <property type="entry name" value="F-box_dom"/>
</dbReference>
<evidence type="ECO:0000313" key="2">
    <source>
        <dbReference type="EMBL" id="CAG9811550.1"/>
    </source>
</evidence>
<dbReference type="Pfam" id="PF00646">
    <property type="entry name" value="F-box"/>
    <property type="match status" value="1"/>
</dbReference>
<dbReference type="EMBL" id="OU895880">
    <property type="protein sequence ID" value="CAG9811550.1"/>
    <property type="molecule type" value="Genomic_DNA"/>
</dbReference>
<organism evidence="2 3">
    <name type="scientific">Chironomus riparius</name>
    <dbReference type="NCBI Taxonomy" id="315576"/>
    <lineage>
        <taxon>Eukaryota</taxon>
        <taxon>Metazoa</taxon>
        <taxon>Ecdysozoa</taxon>
        <taxon>Arthropoda</taxon>
        <taxon>Hexapoda</taxon>
        <taxon>Insecta</taxon>
        <taxon>Pterygota</taxon>
        <taxon>Neoptera</taxon>
        <taxon>Endopterygota</taxon>
        <taxon>Diptera</taxon>
        <taxon>Nematocera</taxon>
        <taxon>Chironomoidea</taxon>
        <taxon>Chironomidae</taxon>
        <taxon>Chironominae</taxon>
        <taxon>Chironomus</taxon>
    </lineage>
</organism>
<evidence type="ECO:0000259" key="1">
    <source>
        <dbReference type="Pfam" id="PF00646"/>
    </source>
</evidence>
<dbReference type="OrthoDB" id="6407489at2759"/>
<dbReference type="InterPro" id="IPR032675">
    <property type="entry name" value="LRR_dom_sf"/>
</dbReference>